<dbReference type="InterPro" id="IPR050628">
    <property type="entry name" value="SNF2_RAD54_helicase_TF"/>
</dbReference>
<evidence type="ECO:0000259" key="5">
    <source>
        <dbReference type="SMART" id="SM00487"/>
    </source>
</evidence>
<keyword evidence="3" id="KW-0067">ATP-binding</keyword>
<dbReference type="AlphaFoldDB" id="A0A0C3Q2C8"/>
<gene>
    <name evidence="6" type="ORF">M407DRAFT_33808</name>
</gene>
<dbReference type="InterPro" id="IPR038718">
    <property type="entry name" value="SNF2-like_sf"/>
</dbReference>
<dbReference type="GO" id="GO:0005737">
    <property type="term" value="C:cytoplasm"/>
    <property type="evidence" value="ECO:0007669"/>
    <property type="project" value="TreeGrafter"/>
</dbReference>
<evidence type="ECO:0000313" key="6">
    <source>
        <dbReference type="EMBL" id="KIO16544.1"/>
    </source>
</evidence>
<dbReference type="SUPFAM" id="SSF52540">
    <property type="entry name" value="P-loop containing nucleoside triphosphate hydrolases"/>
    <property type="match status" value="1"/>
</dbReference>
<evidence type="ECO:0000256" key="3">
    <source>
        <dbReference type="ARBA" id="ARBA00022840"/>
    </source>
</evidence>
<dbReference type="PANTHER" id="PTHR45626:SF16">
    <property type="entry name" value="ATP-DEPENDENT HELICASE ULS1"/>
    <property type="match status" value="1"/>
</dbReference>
<dbReference type="GO" id="GO:0005524">
    <property type="term" value="F:ATP binding"/>
    <property type="evidence" value="ECO:0007669"/>
    <property type="project" value="UniProtKB-KW"/>
</dbReference>
<dbReference type="GO" id="GO:0008094">
    <property type="term" value="F:ATP-dependent activity, acting on DNA"/>
    <property type="evidence" value="ECO:0007669"/>
    <property type="project" value="TreeGrafter"/>
</dbReference>
<feature type="region of interest" description="Disordered" evidence="4">
    <location>
        <begin position="419"/>
        <end position="456"/>
    </location>
</feature>
<sequence length="491" mass="53641">MFNSFPQPDTNSQIDALLDAIDRTKAEIEAQERVAYSTGYHTAHGSASVNRLPPVQVGSSSSAKFESINPAHIELNPKPYQYQTPSHYTWGESDVASLELQLGEALDNGASPNRVQSLMATIPTFDDRSLYSSSASGPFQALKSEPTTSIKWPAPRGSVYAAPPVKTEDPYSIYGIPGPSSVAPPPIYPQLDDVKPKIDPYANAGPSEIFSGPELSFLDDSDEEDAPIPSMPNIPNYGAPTYPGAPVYGGYMRSEALTDFLVSAGNAEIFEKDVTVHNSLQYLRLRDLSQNFHGMKIPLMAHQVLGVAWMAKKEADPKKSGGIMADEMGLGKTVQTIATVCFNTPKPGRPKGTLIVAPVALLDQWKSEIESKTSRDFQILIYHGSSKPKGQDAAKVLAQYDFVLTSYGTLSAEWPESDDFKNRQKKKRKNAKKDDFIVDDSGNEGSGKKKKGKAKDVKTYSPLFETVWYRIVLGESSVYGWSFHGSQTCPP</sequence>
<keyword evidence="1" id="KW-0547">Nucleotide-binding</keyword>
<evidence type="ECO:0000256" key="4">
    <source>
        <dbReference type="SAM" id="MobiDB-lite"/>
    </source>
</evidence>
<dbReference type="PANTHER" id="PTHR45626">
    <property type="entry name" value="TRANSCRIPTION TERMINATION FACTOR 2-RELATED"/>
    <property type="match status" value="1"/>
</dbReference>
<dbReference type="Gene3D" id="3.40.50.10810">
    <property type="entry name" value="Tandem AAA-ATPase domain"/>
    <property type="match status" value="1"/>
</dbReference>
<keyword evidence="7" id="KW-1185">Reference proteome</keyword>
<dbReference type="HOGENOM" id="CLU_555729_0_0_1"/>
<keyword evidence="2" id="KW-0378">Hydrolase</keyword>
<dbReference type="STRING" id="1051891.A0A0C3Q2C8"/>
<dbReference type="GO" id="GO:0016787">
    <property type="term" value="F:hydrolase activity"/>
    <property type="evidence" value="ECO:0007669"/>
    <property type="project" value="UniProtKB-KW"/>
</dbReference>
<reference evidence="6 7" key="1">
    <citation type="submission" date="2014-04" db="EMBL/GenBank/DDBJ databases">
        <authorList>
            <consortium name="DOE Joint Genome Institute"/>
            <person name="Kuo A."/>
            <person name="Girlanda M."/>
            <person name="Perotto S."/>
            <person name="Kohler A."/>
            <person name="Nagy L.G."/>
            <person name="Floudas D."/>
            <person name="Copeland A."/>
            <person name="Barry K.W."/>
            <person name="Cichocki N."/>
            <person name="Veneault-Fourrey C."/>
            <person name="LaButti K."/>
            <person name="Lindquist E.A."/>
            <person name="Lipzen A."/>
            <person name="Lundell T."/>
            <person name="Morin E."/>
            <person name="Murat C."/>
            <person name="Sun H."/>
            <person name="Tunlid A."/>
            <person name="Henrissat B."/>
            <person name="Grigoriev I.V."/>
            <person name="Hibbett D.S."/>
            <person name="Martin F."/>
            <person name="Nordberg H.P."/>
            <person name="Cantor M.N."/>
            <person name="Hua S.X."/>
        </authorList>
    </citation>
    <scope>NUCLEOTIDE SEQUENCE [LARGE SCALE GENOMIC DNA]</scope>
    <source>
        <strain evidence="6 7">MUT 4182</strain>
    </source>
</reference>
<reference evidence="7" key="2">
    <citation type="submission" date="2015-01" db="EMBL/GenBank/DDBJ databases">
        <title>Evolutionary Origins and Diversification of the Mycorrhizal Mutualists.</title>
        <authorList>
            <consortium name="DOE Joint Genome Institute"/>
            <consortium name="Mycorrhizal Genomics Consortium"/>
            <person name="Kohler A."/>
            <person name="Kuo A."/>
            <person name="Nagy L.G."/>
            <person name="Floudas D."/>
            <person name="Copeland A."/>
            <person name="Barry K.W."/>
            <person name="Cichocki N."/>
            <person name="Veneault-Fourrey C."/>
            <person name="LaButti K."/>
            <person name="Lindquist E.A."/>
            <person name="Lipzen A."/>
            <person name="Lundell T."/>
            <person name="Morin E."/>
            <person name="Murat C."/>
            <person name="Riley R."/>
            <person name="Ohm R."/>
            <person name="Sun H."/>
            <person name="Tunlid A."/>
            <person name="Henrissat B."/>
            <person name="Grigoriev I.V."/>
            <person name="Hibbett D.S."/>
            <person name="Martin F."/>
        </authorList>
    </citation>
    <scope>NUCLEOTIDE SEQUENCE [LARGE SCALE GENOMIC DNA]</scope>
    <source>
        <strain evidence="7">MUT 4182</strain>
    </source>
</reference>
<dbReference type="EMBL" id="KN823537">
    <property type="protein sequence ID" value="KIO16544.1"/>
    <property type="molecule type" value="Genomic_DNA"/>
</dbReference>
<proteinExistence type="predicted"/>
<organism evidence="6 7">
    <name type="scientific">Tulasnella calospora MUT 4182</name>
    <dbReference type="NCBI Taxonomy" id="1051891"/>
    <lineage>
        <taxon>Eukaryota</taxon>
        <taxon>Fungi</taxon>
        <taxon>Dikarya</taxon>
        <taxon>Basidiomycota</taxon>
        <taxon>Agaricomycotina</taxon>
        <taxon>Agaricomycetes</taxon>
        <taxon>Cantharellales</taxon>
        <taxon>Tulasnellaceae</taxon>
        <taxon>Tulasnella</taxon>
    </lineage>
</organism>
<dbReference type="InterPro" id="IPR014001">
    <property type="entry name" value="Helicase_ATP-bd"/>
</dbReference>
<dbReference type="SMART" id="SM00487">
    <property type="entry name" value="DEXDc"/>
    <property type="match status" value="1"/>
</dbReference>
<dbReference type="GO" id="GO:0000724">
    <property type="term" value="P:double-strand break repair via homologous recombination"/>
    <property type="evidence" value="ECO:0007669"/>
    <property type="project" value="TreeGrafter"/>
</dbReference>
<dbReference type="CDD" id="cd18008">
    <property type="entry name" value="DEXDc_SHPRH-like"/>
    <property type="match status" value="1"/>
</dbReference>
<dbReference type="Pfam" id="PF00176">
    <property type="entry name" value="SNF2-rel_dom"/>
    <property type="match status" value="1"/>
</dbReference>
<accession>A0A0C3Q2C8</accession>
<evidence type="ECO:0000256" key="1">
    <source>
        <dbReference type="ARBA" id="ARBA00022741"/>
    </source>
</evidence>
<dbReference type="OrthoDB" id="448448at2759"/>
<evidence type="ECO:0000256" key="2">
    <source>
        <dbReference type="ARBA" id="ARBA00022801"/>
    </source>
</evidence>
<evidence type="ECO:0000313" key="7">
    <source>
        <dbReference type="Proteomes" id="UP000054248"/>
    </source>
</evidence>
<dbReference type="InterPro" id="IPR027417">
    <property type="entry name" value="P-loop_NTPase"/>
</dbReference>
<feature type="domain" description="Helicase ATP-binding" evidence="5">
    <location>
        <begin position="295"/>
        <end position="460"/>
    </location>
</feature>
<dbReference type="InterPro" id="IPR000330">
    <property type="entry name" value="SNF2_N"/>
</dbReference>
<protein>
    <recommendedName>
        <fullName evidence="5">Helicase ATP-binding domain-containing protein</fullName>
    </recommendedName>
</protein>
<dbReference type="Proteomes" id="UP000054248">
    <property type="component" value="Unassembled WGS sequence"/>
</dbReference>
<dbReference type="GO" id="GO:0005634">
    <property type="term" value="C:nucleus"/>
    <property type="evidence" value="ECO:0007669"/>
    <property type="project" value="TreeGrafter"/>
</dbReference>
<name>A0A0C3Q2C8_9AGAM</name>